<reference evidence="5" key="1">
    <citation type="submission" date="2020-03" db="EMBL/GenBank/DDBJ databases">
        <title>Castanea mollissima Vanexum genome sequencing.</title>
        <authorList>
            <person name="Staton M."/>
        </authorList>
    </citation>
    <scope>NUCLEOTIDE SEQUENCE</scope>
    <source>
        <tissue evidence="5">Leaf</tissue>
    </source>
</reference>
<dbReference type="Gene3D" id="1.10.8.430">
    <property type="entry name" value="Helical domain of apoptotic protease-activating factors"/>
    <property type="match status" value="1"/>
</dbReference>
<dbReference type="SUPFAM" id="SSF52540">
    <property type="entry name" value="P-loop containing nucleoside triphosphate hydrolases"/>
    <property type="match status" value="1"/>
</dbReference>
<accession>A0A8J4W1S7</accession>
<dbReference type="EMBL" id="JRKL02000457">
    <property type="protein sequence ID" value="KAF3971204.1"/>
    <property type="molecule type" value="Genomic_DNA"/>
</dbReference>
<comment type="caution">
    <text evidence="5">The sequence shown here is derived from an EMBL/GenBank/DDBJ whole genome shotgun (WGS) entry which is preliminary data.</text>
</comment>
<dbReference type="InterPro" id="IPR002182">
    <property type="entry name" value="NB-ARC"/>
</dbReference>
<dbReference type="InterPro" id="IPR036388">
    <property type="entry name" value="WH-like_DNA-bd_sf"/>
</dbReference>
<evidence type="ECO:0000313" key="5">
    <source>
        <dbReference type="EMBL" id="KAF3971204.1"/>
    </source>
</evidence>
<keyword evidence="6" id="KW-1185">Reference proteome</keyword>
<dbReference type="Gene3D" id="3.40.50.300">
    <property type="entry name" value="P-loop containing nucleotide triphosphate hydrolases"/>
    <property type="match status" value="1"/>
</dbReference>
<evidence type="ECO:0000256" key="1">
    <source>
        <dbReference type="ARBA" id="ARBA00008894"/>
    </source>
</evidence>
<proteinExistence type="inferred from homology"/>
<feature type="domain" description="RPW8" evidence="4">
    <location>
        <begin position="1"/>
        <end position="152"/>
    </location>
</feature>
<keyword evidence="3" id="KW-0611">Plant defense</keyword>
<evidence type="ECO:0000259" key="4">
    <source>
        <dbReference type="PROSITE" id="PS51153"/>
    </source>
</evidence>
<sequence>MSIVEGVMGAAFGGGFTILYEAVKKVIGQAIMFKSVLEDLSATLESLESLVKEISRLNVVLDLPEKEIERLAKLMQKGAKMVDKCSKIQQCNIFSKAYYALKIKELNDAIEKFCKVDLQAQIGRTTLLTLAGVNDIRKHMNNLNLMRVGLRTLSVSRPRDDIVGLVLPLKELKMELKKKEEQVLLLTGLGGCGKTTLVKMLRWDDEIKGIYGGNIFFVNVSKHPNLKVIVQDLYSRAHEFPNDEDAINQLEQHLNQIASNESNKSNPILMILDDVWPESKSTIDKFTFNIPDYKIVVTSRTAFPKFKSTYNLKPLDHEDAMSLFCRSASVNDMSFYVSKEKIEMIVRGCGGLPIALKVIGASLCGRPAEVWKSTLKRWSDDGHSIFQSDKEVLVCLKKSLEFSDEKSILKEYFMDLGSFPEDQRIPATALIDMWTEIHEPNQNDDHVTADLHELTTRNLASLVKTRKDVSAVSNYYNEAFVTQHDVLRDLAIHLSSQDPITERERFIVDIRGNKLPEWWMKQEQLLINARLLSISTDELFSSRWCNIQAPKVEALVLNFQTGNYTLPEFLEKMVELKVIIITNYGFFPAELSNFQLLKSLPYLKRIRLEKVSIPSLCNAPVPLRSVKKISLFMCNIGQAFGNSTIQVSDSLPSLKEINIDYCNDLVELPTWLCDFLSLERLSITNCHKLFALPEGIGNLVNLKVLRFTACTELSELPESIKSLHKLCILDISDCLSITKLPKHIGELHHLQELHMKKCLRLCKQLPTSIVDLKQLELVVCDEERAKLWEPIREIFSGLNVMVAKEDISLDWLQK</sequence>
<dbReference type="PANTHER" id="PTHR36766:SF3">
    <property type="entry name" value="RPW8 DOMAIN-CONTAINING PROTEIN"/>
    <property type="match status" value="1"/>
</dbReference>
<dbReference type="Proteomes" id="UP000737018">
    <property type="component" value="Unassembled WGS sequence"/>
</dbReference>
<dbReference type="InterPro" id="IPR008808">
    <property type="entry name" value="Powdery_mildew-R_dom"/>
</dbReference>
<dbReference type="PRINTS" id="PR00364">
    <property type="entry name" value="DISEASERSIST"/>
</dbReference>
<protein>
    <recommendedName>
        <fullName evidence="4">RPW8 domain-containing protein</fullName>
    </recommendedName>
</protein>
<dbReference type="PANTHER" id="PTHR36766">
    <property type="entry name" value="PLANT BROAD-SPECTRUM MILDEW RESISTANCE PROTEIN RPW8"/>
    <property type="match status" value="1"/>
</dbReference>
<dbReference type="AlphaFoldDB" id="A0A8J4W1S7"/>
<dbReference type="OrthoDB" id="2016095at2759"/>
<organism evidence="5 6">
    <name type="scientific">Castanea mollissima</name>
    <name type="common">Chinese chestnut</name>
    <dbReference type="NCBI Taxonomy" id="60419"/>
    <lineage>
        <taxon>Eukaryota</taxon>
        <taxon>Viridiplantae</taxon>
        <taxon>Streptophyta</taxon>
        <taxon>Embryophyta</taxon>
        <taxon>Tracheophyta</taxon>
        <taxon>Spermatophyta</taxon>
        <taxon>Magnoliopsida</taxon>
        <taxon>eudicotyledons</taxon>
        <taxon>Gunneridae</taxon>
        <taxon>Pentapetalae</taxon>
        <taxon>rosids</taxon>
        <taxon>fabids</taxon>
        <taxon>Fagales</taxon>
        <taxon>Fagaceae</taxon>
        <taxon>Castanea</taxon>
    </lineage>
</organism>
<evidence type="ECO:0000313" key="6">
    <source>
        <dbReference type="Proteomes" id="UP000737018"/>
    </source>
</evidence>
<dbReference type="GO" id="GO:0043531">
    <property type="term" value="F:ADP binding"/>
    <property type="evidence" value="ECO:0007669"/>
    <property type="project" value="InterPro"/>
</dbReference>
<dbReference type="Pfam" id="PF00931">
    <property type="entry name" value="NB-ARC"/>
    <property type="match status" value="1"/>
</dbReference>
<comment type="similarity">
    <text evidence="1">Belongs to the disease resistance NB-LRR family.</text>
</comment>
<dbReference type="Pfam" id="PF05659">
    <property type="entry name" value="RPW8"/>
    <property type="match status" value="1"/>
</dbReference>
<keyword evidence="2" id="KW-0677">Repeat</keyword>
<dbReference type="InterPro" id="IPR032675">
    <property type="entry name" value="LRR_dom_sf"/>
</dbReference>
<gene>
    <name evidence="5" type="ORF">CMV_005166</name>
</gene>
<name>A0A8J4W1S7_9ROSI</name>
<dbReference type="SUPFAM" id="SSF52058">
    <property type="entry name" value="L domain-like"/>
    <property type="match status" value="1"/>
</dbReference>
<dbReference type="PROSITE" id="PS51153">
    <property type="entry name" value="RPW8"/>
    <property type="match status" value="1"/>
</dbReference>
<dbReference type="Gene3D" id="3.80.10.10">
    <property type="entry name" value="Ribonuclease Inhibitor"/>
    <property type="match status" value="1"/>
</dbReference>
<evidence type="ECO:0000256" key="3">
    <source>
        <dbReference type="ARBA" id="ARBA00022821"/>
    </source>
</evidence>
<evidence type="ECO:0000256" key="2">
    <source>
        <dbReference type="ARBA" id="ARBA00022737"/>
    </source>
</evidence>
<dbReference type="InterPro" id="IPR042197">
    <property type="entry name" value="Apaf_helical"/>
</dbReference>
<dbReference type="Gene3D" id="1.10.10.10">
    <property type="entry name" value="Winged helix-like DNA-binding domain superfamily/Winged helix DNA-binding domain"/>
    <property type="match status" value="1"/>
</dbReference>
<dbReference type="InterPro" id="IPR027417">
    <property type="entry name" value="P-loop_NTPase"/>
</dbReference>
<dbReference type="GO" id="GO:0006952">
    <property type="term" value="P:defense response"/>
    <property type="evidence" value="ECO:0007669"/>
    <property type="project" value="UniProtKB-KW"/>
</dbReference>